<keyword evidence="4" id="KW-1185">Reference proteome</keyword>
<evidence type="ECO:0000259" key="2">
    <source>
        <dbReference type="PROSITE" id="PS50157"/>
    </source>
</evidence>
<sequence>MRTHTDEKPFKCGHCNSSFGWKKCLQIHVRTHTDLLIQIYRYRNGYMVGQVSCVRSYSSHNTAAPICLFPLLPANLKGYCHCRSAIATQCLILDKNQLFHQQDVVIAAQNNLNHFENQTCLRRENTESAHNCS</sequence>
<keyword evidence="1" id="KW-0479">Metal-binding</keyword>
<dbReference type="InterPro" id="IPR036236">
    <property type="entry name" value="Znf_C2H2_sf"/>
</dbReference>
<evidence type="ECO:0000256" key="1">
    <source>
        <dbReference type="PROSITE-ProRule" id="PRU00042"/>
    </source>
</evidence>
<dbReference type="WBParaSite" id="GPUH_0001209201-mRNA-1">
    <property type="protein sequence ID" value="GPUH_0001209201-mRNA-1"/>
    <property type="gene ID" value="GPUH_0001209201"/>
</dbReference>
<dbReference type="PROSITE" id="PS50157">
    <property type="entry name" value="ZINC_FINGER_C2H2_2"/>
    <property type="match status" value="1"/>
</dbReference>
<dbReference type="PROSITE" id="PS00028">
    <property type="entry name" value="ZINC_FINGER_C2H2_1"/>
    <property type="match status" value="1"/>
</dbReference>
<organism evidence="5">
    <name type="scientific">Gongylonema pulchrum</name>
    <dbReference type="NCBI Taxonomy" id="637853"/>
    <lineage>
        <taxon>Eukaryota</taxon>
        <taxon>Metazoa</taxon>
        <taxon>Ecdysozoa</taxon>
        <taxon>Nematoda</taxon>
        <taxon>Chromadorea</taxon>
        <taxon>Rhabditida</taxon>
        <taxon>Spirurina</taxon>
        <taxon>Spiruromorpha</taxon>
        <taxon>Spiruroidea</taxon>
        <taxon>Gongylonematidae</taxon>
        <taxon>Gongylonema</taxon>
    </lineage>
</organism>
<proteinExistence type="predicted"/>
<reference evidence="5" key="1">
    <citation type="submission" date="2016-06" db="UniProtKB">
        <authorList>
            <consortium name="WormBaseParasite"/>
        </authorList>
    </citation>
    <scope>IDENTIFICATION</scope>
</reference>
<dbReference type="InterPro" id="IPR013087">
    <property type="entry name" value="Znf_C2H2_type"/>
</dbReference>
<dbReference type="Gene3D" id="3.30.160.60">
    <property type="entry name" value="Classic Zinc Finger"/>
    <property type="match status" value="1"/>
</dbReference>
<dbReference type="EMBL" id="UYRT01079021">
    <property type="protein sequence ID" value="VDN19802.1"/>
    <property type="molecule type" value="Genomic_DNA"/>
</dbReference>
<evidence type="ECO:0000313" key="5">
    <source>
        <dbReference type="WBParaSite" id="GPUH_0001209201-mRNA-1"/>
    </source>
</evidence>
<dbReference type="GO" id="GO:0008270">
    <property type="term" value="F:zinc ion binding"/>
    <property type="evidence" value="ECO:0007669"/>
    <property type="project" value="UniProtKB-KW"/>
</dbReference>
<gene>
    <name evidence="3" type="ORF">GPUH_LOCUS12078</name>
</gene>
<dbReference type="AlphaFoldDB" id="A0A183DTN7"/>
<keyword evidence="1" id="KW-0862">Zinc</keyword>
<keyword evidence="1" id="KW-0863">Zinc-finger</keyword>
<accession>A0A183DTN7</accession>
<dbReference type="SUPFAM" id="SSF57667">
    <property type="entry name" value="beta-beta-alpha zinc fingers"/>
    <property type="match status" value="1"/>
</dbReference>
<dbReference type="OrthoDB" id="3437960at2759"/>
<evidence type="ECO:0000313" key="3">
    <source>
        <dbReference type="EMBL" id="VDN19802.1"/>
    </source>
</evidence>
<name>A0A183DTN7_9BILA</name>
<protein>
    <submittedName>
        <fullName evidence="5">C2H2-type domain-containing protein</fullName>
    </submittedName>
</protein>
<reference evidence="3 4" key="2">
    <citation type="submission" date="2018-11" db="EMBL/GenBank/DDBJ databases">
        <authorList>
            <consortium name="Pathogen Informatics"/>
        </authorList>
    </citation>
    <scope>NUCLEOTIDE SEQUENCE [LARGE SCALE GENOMIC DNA]</scope>
</reference>
<evidence type="ECO:0000313" key="4">
    <source>
        <dbReference type="Proteomes" id="UP000271098"/>
    </source>
</evidence>
<dbReference type="FunFam" id="3.30.160.60:FF:000630">
    <property type="entry name" value="Zinc finger protein 180"/>
    <property type="match status" value="1"/>
</dbReference>
<dbReference type="Proteomes" id="UP000271098">
    <property type="component" value="Unassembled WGS sequence"/>
</dbReference>
<feature type="domain" description="C2H2-type" evidence="2">
    <location>
        <begin position="10"/>
        <end position="33"/>
    </location>
</feature>